<feature type="binding site" evidence="4">
    <location>
        <begin position="346"/>
        <end position="347"/>
    </location>
    <ligand>
        <name>S-methyl-5'-thioadenosine</name>
        <dbReference type="ChEBI" id="CHEBI:17509"/>
    </ligand>
</feature>
<evidence type="ECO:0000259" key="6">
    <source>
        <dbReference type="PROSITE" id="PS51006"/>
    </source>
</evidence>
<accession>A0A1H9PKT5</accession>
<comment type="subunit">
    <text evidence="4">Homodimer or homotetramer.</text>
</comment>
<dbReference type="InterPro" id="IPR001045">
    <property type="entry name" value="Spermi_synthase"/>
</dbReference>
<keyword evidence="4" id="KW-0745">Spermidine biosynthesis</keyword>
<dbReference type="PROSITE" id="PS51006">
    <property type="entry name" value="PABS_2"/>
    <property type="match status" value="1"/>
</dbReference>
<dbReference type="InterPro" id="IPR030373">
    <property type="entry name" value="PABS_CS"/>
</dbReference>
<comment type="pathway">
    <text evidence="4">Amine and polyamine biosynthesis; spermidine biosynthesis; spermidine from putrescine: step 1/1.</text>
</comment>
<comment type="function">
    <text evidence="4">Catalyzes the irreversible transfer of a propylamine group from the amino donor S-adenosylmethioninamine (decarboxy-AdoMet) to putrescine (1,4-diaminobutane) to yield spermidine.</text>
</comment>
<evidence type="ECO:0000256" key="3">
    <source>
        <dbReference type="ARBA" id="ARBA00023115"/>
    </source>
</evidence>
<feature type="active site" description="Proton acceptor" evidence="4 5">
    <location>
        <position position="364"/>
    </location>
</feature>
<feature type="domain" description="PABS" evidence="6">
    <location>
        <begin position="208"/>
        <end position="443"/>
    </location>
</feature>
<keyword evidence="4" id="KW-1133">Transmembrane helix</keyword>
<dbReference type="PROSITE" id="PS51257">
    <property type="entry name" value="PROKAR_LIPOPROTEIN"/>
    <property type="match status" value="1"/>
</dbReference>
<dbReference type="InterPro" id="IPR029063">
    <property type="entry name" value="SAM-dependent_MTases_sf"/>
</dbReference>
<comment type="caution">
    <text evidence="4">Lacks conserved residue(s) required for the propagation of feature annotation.</text>
</comment>
<dbReference type="GO" id="GO:0004766">
    <property type="term" value="F:spermidine synthase activity"/>
    <property type="evidence" value="ECO:0007669"/>
    <property type="project" value="UniProtKB-UniRule"/>
</dbReference>
<feature type="transmembrane region" description="Helical" evidence="4">
    <location>
        <begin position="163"/>
        <end position="182"/>
    </location>
</feature>
<feature type="transmembrane region" description="Helical" evidence="4">
    <location>
        <begin position="70"/>
        <end position="95"/>
    </location>
</feature>
<dbReference type="Gene3D" id="3.40.50.150">
    <property type="entry name" value="Vaccinia Virus protein VP39"/>
    <property type="match status" value="1"/>
</dbReference>
<dbReference type="eggNOG" id="COG4262">
    <property type="taxonomic scope" value="Bacteria"/>
</dbReference>
<dbReference type="NCBIfam" id="NF037959">
    <property type="entry name" value="MFS_SpdSyn"/>
    <property type="match status" value="1"/>
</dbReference>
<reference evidence="7 8" key="1">
    <citation type="submission" date="2016-10" db="EMBL/GenBank/DDBJ databases">
        <authorList>
            <person name="de Groot N.N."/>
        </authorList>
    </citation>
    <scope>NUCLEOTIDE SEQUENCE [LARGE SCALE GENOMIC DNA]</scope>
    <source>
        <strain evidence="7 8">AR40</strain>
    </source>
</reference>
<comment type="similarity">
    <text evidence="1 4">Belongs to the spermidine/spermine synthase family.</text>
</comment>
<dbReference type="RefSeq" id="WP_027207735.1">
    <property type="nucleotide sequence ID" value="NZ_FOGJ01000006.1"/>
</dbReference>
<keyword evidence="4" id="KW-0472">Membrane</keyword>
<dbReference type="OrthoDB" id="9793120at2"/>
<dbReference type="Gene3D" id="1.20.1250.20">
    <property type="entry name" value="MFS general substrate transporter like domains"/>
    <property type="match status" value="1"/>
</dbReference>
<evidence type="ECO:0000256" key="5">
    <source>
        <dbReference type="PROSITE-ProRule" id="PRU00354"/>
    </source>
</evidence>
<dbReference type="PANTHER" id="PTHR43317:SF1">
    <property type="entry name" value="THERMOSPERMINE SYNTHASE ACAULIS5"/>
    <property type="match status" value="1"/>
</dbReference>
<dbReference type="EMBL" id="FOGJ01000006">
    <property type="protein sequence ID" value="SER48193.1"/>
    <property type="molecule type" value="Genomic_DNA"/>
</dbReference>
<dbReference type="UniPathway" id="UPA00248">
    <property type="reaction ID" value="UER00314"/>
</dbReference>
<sequence length="501" mass="56475">MSKKYRLLMLTTLIISGCSMCYELIISAVSSYLLGNSTLQYSITIGLYMAALGFGSYISKYFTKNLFNVFVTIELGIGVIGGISSLVLFLANIYISGYAVVMYLEIIIIGAFAGAEIPVMTRIIEQDENNLKVTLSSIFSFDYIGGLVGAVAFPLILLPKLGYFATSFLCGFMNIVAALLIMWKFGKRIERIRIYRMLAIILSGIMLLGMILADTISNSVESGLYMDRVILIEQTPYQKIVMTKHRDDVRLFIDGNCQFSTADEYRYHEALVHIPMNEVDTRQNILILGGGDGLAVREVLKYPEVKKIDLVDLDAEMIRICSTDKNITDINENSLLSDKLNILNMDAYEYLENCSERYDVIIVDLPDPNTEVLNKLYSNIFYRMCGGCLTDSGVLVVQSTSPYYATKAFWCINKTIESEGFNVKAYHIEVPAFGDWGFNMASKRELSEEITFDVETRYLTSDNVASLFTFGKDEVDLDVDINQLTRPVLMDYYNKAEEVWD</sequence>
<dbReference type="SUPFAM" id="SSF103473">
    <property type="entry name" value="MFS general substrate transporter"/>
    <property type="match status" value="1"/>
</dbReference>
<dbReference type="AlphaFoldDB" id="A0A1H9PKT5"/>
<dbReference type="SUPFAM" id="SSF53335">
    <property type="entry name" value="S-adenosyl-L-methionine-dependent methyltransferases"/>
    <property type="match status" value="1"/>
</dbReference>
<dbReference type="InterPro" id="IPR036259">
    <property type="entry name" value="MFS_trans_sf"/>
</dbReference>
<feature type="binding site" evidence="4">
    <location>
        <position position="312"/>
    </location>
    <ligand>
        <name>S-methyl-5'-thioadenosine</name>
        <dbReference type="ChEBI" id="CHEBI:17509"/>
    </ligand>
</feature>
<feature type="transmembrane region" description="Helical" evidence="4">
    <location>
        <begin position="101"/>
        <end position="121"/>
    </location>
</feature>
<dbReference type="GO" id="GO:0005886">
    <property type="term" value="C:plasma membrane"/>
    <property type="evidence" value="ECO:0007669"/>
    <property type="project" value="UniProtKB-SubCell"/>
</dbReference>
<dbReference type="GO" id="GO:0008295">
    <property type="term" value="P:spermidine biosynthetic process"/>
    <property type="evidence" value="ECO:0007669"/>
    <property type="project" value="UniProtKB-UniRule"/>
</dbReference>
<dbReference type="PANTHER" id="PTHR43317">
    <property type="entry name" value="THERMOSPERMINE SYNTHASE ACAULIS5"/>
    <property type="match status" value="1"/>
</dbReference>
<keyword evidence="4" id="KW-0812">Transmembrane</keyword>
<feature type="binding site" evidence="4">
    <location>
        <position position="268"/>
    </location>
    <ligand>
        <name>spermidine</name>
        <dbReference type="ChEBI" id="CHEBI:57834"/>
    </ligand>
</feature>
<keyword evidence="4" id="KW-1003">Cell membrane</keyword>
<dbReference type="NCBIfam" id="NF002956">
    <property type="entry name" value="PRK03612.1"/>
    <property type="match status" value="1"/>
</dbReference>
<evidence type="ECO:0000256" key="2">
    <source>
        <dbReference type="ARBA" id="ARBA00022679"/>
    </source>
</evidence>
<name>A0A1H9PKT5_BUTFI</name>
<comment type="catalytic activity">
    <reaction evidence="4">
        <text>S-adenosyl 3-(methylsulfanyl)propylamine + putrescine = S-methyl-5'-thioadenosine + spermidine + H(+)</text>
        <dbReference type="Rhea" id="RHEA:12721"/>
        <dbReference type="ChEBI" id="CHEBI:15378"/>
        <dbReference type="ChEBI" id="CHEBI:17509"/>
        <dbReference type="ChEBI" id="CHEBI:57443"/>
        <dbReference type="ChEBI" id="CHEBI:57834"/>
        <dbReference type="ChEBI" id="CHEBI:326268"/>
        <dbReference type="EC" id="2.5.1.16"/>
    </reaction>
</comment>
<feature type="transmembrane region" description="Helical" evidence="4">
    <location>
        <begin position="7"/>
        <end position="33"/>
    </location>
</feature>
<protein>
    <recommendedName>
        <fullName evidence="4">Polyamine aminopropyltransferase</fullName>
    </recommendedName>
    <alternativeName>
        <fullName evidence="4">Putrescine aminopropyltransferase</fullName>
        <shortName evidence="4">PAPT</shortName>
    </alternativeName>
    <alternativeName>
        <fullName evidence="4">Spermidine synthase</fullName>
        <shortName evidence="4">SPDS</shortName>
        <shortName evidence="4">SPDSY</shortName>
        <ecNumber evidence="4">2.5.1.16</ecNumber>
    </alternativeName>
</protein>
<feature type="transmembrane region" description="Helical" evidence="4">
    <location>
        <begin position="39"/>
        <end position="58"/>
    </location>
</feature>
<feature type="binding site" evidence="4">
    <location>
        <position position="238"/>
    </location>
    <ligand>
        <name>S-methyl-5'-thioadenosine</name>
        <dbReference type="ChEBI" id="CHEBI:17509"/>
    </ligand>
</feature>
<dbReference type="CDD" id="cd02440">
    <property type="entry name" value="AdoMet_MTases"/>
    <property type="match status" value="1"/>
</dbReference>
<keyword evidence="2 4" id="KW-0808">Transferase</keyword>
<feature type="transmembrane region" description="Helical" evidence="4">
    <location>
        <begin position="133"/>
        <end position="157"/>
    </location>
</feature>
<evidence type="ECO:0000313" key="7">
    <source>
        <dbReference type="EMBL" id="SER48193.1"/>
    </source>
</evidence>
<dbReference type="GO" id="GO:0010487">
    <property type="term" value="F:thermospermine synthase activity"/>
    <property type="evidence" value="ECO:0007669"/>
    <property type="project" value="UniProtKB-ARBA"/>
</dbReference>
<dbReference type="PROSITE" id="PS01330">
    <property type="entry name" value="PABS_1"/>
    <property type="match status" value="1"/>
</dbReference>
<feature type="binding site" evidence="4">
    <location>
        <position position="292"/>
    </location>
    <ligand>
        <name>spermidine</name>
        <dbReference type="ChEBI" id="CHEBI:57834"/>
    </ligand>
</feature>
<keyword evidence="3 4" id="KW-0620">Polyamine biosynthesis</keyword>
<evidence type="ECO:0000313" key="8">
    <source>
        <dbReference type="Proteomes" id="UP000182584"/>
    </source>
</evidence>
<feature type="transmembrane region" description="Helical" evidence="4">
    <location>
        <begin position="194"/>
        <end position="213"/>
    </location>
</feature>
<dbReference type="HAMAP" id="MF_00198">
    <property type="entry name" value="Spermidine_synth"/>
    <property type="match status" value="1"/>
</dbReference>
<comment type="subcellular location">
    <subcellularLocation>
        <location evidence="4">Cell membrane</location>
        <topology evidence="4">Multi-pass membrane protein</topology>
    </subcellularLocation>
</comment>
<dbReference type="EC" id="2.5.1.16" evidence="4"/>
<dbReference type="InterPro" id="IPR030374">
    <property type="entry name" value="PABS"/>
</dbReference>
<gene>
    <name evidence="4" type="primary">speE</name>
    <name evidence="7" type="ORF">SAMN04487884_10652</name>
</gene>
<organism evidence="7 8">
    <name type="scientific">Butyrivibrio fibrisolvens</name>
    <dbReference type="NCBI Taxonomy" id="831"/>
    <lineage>
        <taxon>Bacteria</taxon>
        <taxon>Bacillati</taxon>
        <taxon>Bacillota</taxon>
        <taxon>Clostridia</taxon>
        <taxon>Lachnospirales</taxon>
        <taxon>Lachnospiraceae</taxon>
        <taxon>Butyrivibrio</taxon>
    </lineage>
</organism>
<dbReference type="FunFam" id="3.40.50.150:FF:000088">
    <property type="entry name" value="Polyamine aminopropyltransferase"/>
    <property type="match status" value="1"/>
</dbReference>
<dbReference type="Proteomes" id="UP000182584">
    <property type="component" value="Unassembled WGS sequence"/>
</dbReference>
<evidence type="ECO:0000256" key="4">
    <source>
        <dbReference type="HAMAP-Rule" id="MF_00198"/>
    </source>
</evidence>
<evidence type="ECO:0000256" key="1">
    <source>
        <dbReference type="ARBA" id="ARBA00007867"/>
    </source>
</evidence>
<proteinExistence type="inferred from homology"/>
<dbReference type="Pfam" id="PF01564">
    <property type="entry name" value="Spermine_synth"/>
    <property type="match status" value="1"/>
</dbReference>